<comment type="caution">
    <text evidence="2">The sequence shown here is derived from an EMBL/GenBank/DDBJ whole genome shotgun (WGS) entry which is preliminary data.</text>
</comment>
<evidence type="ECO:0000256" key="1">
    <source>
        <dbReference type="SAM" id="SignalP"/>
    </source>
</evidence>
<protein>
    <submittedName>
        <fullName evidence="2">Uncharacterized protein</fullName>
    </submittedName>
</protein>
<sequence>MDTYRCLWMFCLLFILVKSSARAQEIVTGNTYTEKSVRSKREIYFTFQDRAQVICIGLCASGMANPGSTEQTIEFDDVYSPAL</sequence>
<name>A0AAD9K3S0_9ANNE</name>
<keyword evidence="3" id="KW-1185">Reference proteome</keyword>
<feature type="chain" id="PRO_5042128019" evidence="1">
    <location>
        <begin position="24"/>
        <end position="83"/>
    </location>
</feature>
<keyword evidence="1" id="KW-0732">Signal</keyword>
<dbReference type="AlphaFoldDB" id="A0AAD9K3S0"/>
<proteinExistence type="predicted"/>
<reference evidence="2" key="1">
    <citation type="journal article" date="2023" name="Mol. Biol. Evol.">
        <title>Third-Generation Sequencing Reveals the Adaptive Role of the Epigenome in Three Deep-Sea Polychaetes.</title>
        <authorList>
            <person name="Perez M."/>
            <person name="Aroh O."/>
            <person name="Sun Y."/>
            <person name="Lan Y."/>
            <person name="Juniper S.K."/>
            <person name="Young C.R."/>
            <person name="Angers B."/>
            <person name="Qian P.Y."/>
        </authorList>
    </citation>
    <scope>NUCLEOTIDE SEQUENCE</scope>
    <source>
        <strain evidence="2">P08H-3</strain>
    </source>
</reference>
<evidence type="ECO:0000313" key="3">
    <source>
        <dbReference type="Proteomes" id="UP001208570"/>
    </source>
</evidence>
<feature type="signal peptide" evidence="1">
    <location>
        <begin position="1"/>
        <end position="23"/>
    </location>
</feature>
<accession>A0AAD9K3S0</accession>
<dbReference type="EMBL" id="JAODUP010000064">
    <property type="protein sequence ID" value="KAK2164389.1"/>
    <property type="molecule type" value="Genomic_DNA"/>
</dbReference>
<evidence type="ECO:0000313" key="2">
    <source>
        <dbReference type="EMBL" id="KAK2164389.1"/>
    </source>
</evidence>
<dbReference type="Proteomes" id="UP001208570">
    <property type="component" value="Unassembled WGS sequence"/>
</dbReference>
<gene>
    <name evidence="2" type="ORF">LSH36_64g00018</name>
</gene>
<organism evidence="2 3">
    <name type="scientific">Paralvinella palmiformis</name>
    <dbReference type="NCBI Taxonomy" id="53620"/>
    <lineage>
        <taxon>Eukaryota</taxon>
        <taxon>Metazoa</taxon>
        <taxon>Spiralia</taxon>
        <taxon>Lophotrochozoa</taxon>
        <taxon>Annelida</taxon>
        <taxon>Polychaeta</taxon>
        <taxon>Sedentaria</taxon>
        <taxon>Canalipalpata</taxon>
        <taxon>Terebellida</taxon>
        <taxon>Terebelliformia</taxon>
        <taxon>Alvinellidae</taxon>
        <taxon>Paralvinella</taxon>
    </lineage>
</organism>